<sequence length="529" mass="58444">MRKLTVDTACIFYPRGGSAQVVRYLNRELAQRGHRTRVLVGSLGDVGDTGHALTFYRGLTVRPHAYDQAHARWKAGSNPQEGVLRPFHPSYEDRSQPGTGCPDPMFGAVPDLAAEHLEAAWRGHLRRHRTLGPVDVVHLHHLSHLQHAAHATYPDAPTVTTLHGTELKLIAGMWECLDLAKAVSATPEHLAAELSPERPDRADAADALAVQHHLTDQQRALLHTTDWRQWTHSLNWILRLQHAAALTSRIVAVSEHDRDLAPTLLPSLADREITVIANGVDTQHFRPEQRSDDQRLANLRHWLVNDPRGWAPGGEPGTLRYTEADLRRFTDPATGRLRPIVLWSGRFLDFKRLPVMLEGFAKARTRLDSGPVLLMWGGYPGECEGDHPVDLAHRLGIADAVFFTGWRGHDDLPEGLRTADLMAAPAVNEPFGMVYIEAMACGTPPIATATGGPARTITPDGEHATGWLVAPDSVDALADTLVQALTDERERARRAVNAALHARRVYGWEHVADRYTTVYRAAMENPAAA</sequence>
<dbReference type="InterPro" id="IPR001296">
    <property type="entry name" value="Glyco_trans_1"/>
</dbReference>
<organism evidence="6 7">
    <name type="scientific">Kitasatospora saccharophila</name>
    <dbReference type="NCBI Taxonomy" id="407973"/>
    <lineage>
        <taxon>Bacteria</taxon>
        <taxon>Bacillati</taxon>
        <taxon>Actinomycetota</taxon>
        <taxon>Actinomycetes</taxon>
        <taxon>Kitasatosporales</taxon>
        <taxon>Streptomycetaceae</taxon>
        <taxon>Kitasatospora</taxon>
    </lineage>
</organism>
<dbReference type="Gene3D" id="3.40.50.2000">
    <property type="entry name" value="Glycogen Phosphorylase B"/>
    <property type="match status" value="4"/>
</dbReference>
<keyword evidence="2" id="KW-0328">Glycosyltransferase</keyword>
<dbReference type="PANTHER" id="PTHR12526:SF510">
    <property type="entry name" value="D-INOSITOL 3-PHOSPHATE GLYCOSYLTRANSFERASE"/>
    <property type="match status" value="1"/>
</dbReference>
<feature type="domain" description="Glycosyltransferase subfamily 4-like N-terminal" evidence="5">
    <location>
        <begin position="121"/>
        <end position="283"/>
    </location>
</feature>
<comment type="caution">
    <text evidence="6">The sequence shown here is derived from an EMBL/GenBank/DDBJ whole genome shotgun (WGS) entry which is preliminary data.</text>
</comment>
<evidence type="ECO:0000259" key="4">
    <source>
        <dbReference type="Pfam" id="PF00534"/>
    </source>
</evidence>
<name>A0ABN2W6P2_9ACTN</name>
<keyword evidence="7" id="KW-1185">Reference proteome</keyword>
<dbReference type="Proteomes" id="UP001500897">
    <property type="component" value="Unassembled WGS sequence"/>
</dbReference>
<dbReference type="InterPro" id="IPR028098">
    <property type="entry name" value="Glyco_trans_4-like_N"/>
</dbReference>
<evidence type="ECO:0000256" key="2">
    <source>
        <dbReference type="ARBA" id="ARBA00022676"/>
    </source>
</evidence>
<evidence type="ECO:0000259" key="5">
    <source>
        <dbReference type="Pfam" id="PF13439"/>
    </source>
</evidence>
<protein>
    <recommendedName>
        <fullName evidence="1">D-inositol 3-phosphate glycosyltransferase</fullName>
    </recommendedName>
</protein>
<dbReference type="Pfam" id="PF13439">
    <property type="entry name" value="Glyco_transf_4"/>
    <property type="match status" value="1"/>
</dbReference>
<dbReference type="EMBL" id="BAAANS010000002">
    <property type="protein sequence ID" value="GAA2084588.1"/>
    <property type="molecule type" value="Genomic_DNA"/>
</dbReference>
<evidence type="ECO:0000313" key="7">
    <source>
        <dbReference type="Proteomes" id="UP001500897"/>
    </source>
</evidence>
<accession>A0ABN2W6P2</accession>
<dbReference type="Pfam" id="PF00534">
    <property type="entry name" value="Glycos_transf_1"/>
    <property type="match status" value="1"/>
</dbReference>
<dbReference type="CDD" id="cd03801">
    <property type="entry name" value="GT4_PimA-like"/>
    <property type="match status" value="1"/>
</dbReference>
<feature type="domain" description="Glycosyl transferase family 1" evidence="4">
    <location>
        <begin position="338"/>
        <end position="498"/>
    </location>
</feature>
<reference evidence="6 7" key="1">
    <citation type="journal article" date="2019" name="Int. J. Syst. Evol. Microbiol.">
        <title>The Global Catalogue of Microorganisms (GCM) 10K type strain sequencing project: providing services to taxonomists for standard genome sequencing and annotation.</title>
        <authorList>
            <consortium name="The Broad Institute Genomics Platform"/>
            <consortium name="The Broad Institute Genome Sequencing Center for Infectious Disease"/>
            <person name="Wu L."/>
            <person name="Ma J."/>
        </authorList>
    </citation>
    <scope>NUCLEOTIDE SEQUENCE [LARGE SCALE GENOMIC DNA]</scope>
    <source>
        <strain evidence="6 7">JCM 14559</strain>
    </source>
</reference>
<gene>
    <name evidence="6" type="ORF">GCM10009759_03770</name>
</gene>
<evidence type="ECO:0000256" key="3">
    <source>
        <dbReference type="ARBA" id="ARBA00022679"/>
    </source>
</evidence>
<evidence type="ECO:0000256" key="1">
    <source>
        <dbReference type="ARBA" id="ARBA00021292"/>
    </source>
</evidence>
<keyword evidence="3" id="KW-0808">Transferase</keyword>
<proteinExistence type="predicted"/>
<dbReference type="SUPFAM" id="SSF53756">
    <property type="entry name" value="UDP-Glycosyltransferase/glycogen phosphorylase"/>
    <property type="match status" value="1"/>
</dbReference>
<dbReference type="RefSeq" id="WP_344549894.1">
    <property type="nucleotide sequence ID" value="NZ_BAAANS010000002.1"/>
</dbReference>
<dbReference type="PANTHER" id="PTHR12526">
    <property type="entry name" value="GLYCOSYLTRANSFERASE"/>
    <property type="match status" value="1"/>
</dbReference>
<evidence type="ECO:0000313" key="6">
    <source>
        <dbReference type="EMBL" id="GAA2084588.1"/>
    </source>
</evidence>